<keyword evidence="2" id="KW-1185">Reference proteome</keyword>
<organism evidence="1 2">
    <name type="scientific">Pseudomonas phage PMBT3</name>
    <dbReference type="NCBI Taxonomy" id="2059856"/>
    <lineage>
        <taxon>Viruses</taxon>
        <taxon>Duplodnaviria</taxon>
        <taxon>Heunggongvirae</taxon>
        <taxon>Uroviricota</taxon>
        <taxon>Caudoviricetes</taxon>
        <taxon>Maxrubnervirus</taxon>
        <taxon>Maxrubnervirus PMBT3</taxon>
    </lineage>
</organism>
<name>A0A2I6PHV0_9CAUD</name>
<dbReference type="EMBL" id="MG596799">
    <property type="protein sequence ID" value="AUM59635.1"/>
    <property type="molecule type" value="Genomic_DNA"/>
</dbReference>
<dbReference type="KEGG" id="vg:54986974"/>
<dbReference type="RefSeq" id="YP_009796584.1">
    <property type="nucleotide sequence ID" value="NC_047902.1"/>
</dbReference>
<protein>
    <recommendedName>
        <fullName evidence="3">DUF1566 domain-containing protein</fullName>
    </recommendedName>
</protein>
<sequence length="217" mass="23274">MNLAMLCMTIPPVVTVAPPAIGAAYEGGFYYGQITIDGVIYNLVLSPRASGEVPASVYKNDALGFSGNTSLNDGKLIQENMVAAGISNFPAQEAVMAMTIGGFNDWYIPSKLELEIVYRNLKPNATRNVNSSGANAYAVPPTSNYVAGNPSRTTLSDFRSTGTNNMTTDYYYSATQGPSGALWVHSKRFTTGADAQDKAEFDYPVRAIRRVSTIIAT</sequence>
<dbReference type="Proteomes" id="UP000240704">
    <property type="component" value="Segment"/>
</dbReference>
<evidence type="ECO:0000313" key="1">
    <source>
        <dbReference type="EMBL" id="AUM59635.1"/>
    </source>
</evidence>
<accession>A0A2I6PHV0</accession>
<dbReference type="GeneID" id="54986974"/>
<evidence type="ECO:0008006" key="3">
    <source>
        <dbReference type="Google" id="ProtNLM"/>
    </source>
</evidence>
<proteinExistence type="predicted"/>
<reference evidence="2" key="1">
    <citation type="submission" date="2017-11" db="EMBL/GenBank/DDBJ databases">
        <title>Genome sequence and characterization of the novel virulent phage PMBT3 infecting Pseudomonas sp.</title>
        <authorList>
            <person name="Koberg S."/>
            <person name="Brinks E."/>
            <person name="Heller K.J."/>
            <person name="Neve H."/>
            <person name="Franz C.M.A.P."/>
        </authorList>
    </citation>
    <scope>NUCLEOTIDE SEQUENCE [LARGE SCALE GENOMIC DNA]</scope>
</reference>
<evidence type="ECO:0000313" key="2">
    <source>
        <dbReference type="Proteomes" id="UP000240704"/>
    </source>
</evidence>